<feature type="domain" description="Integrase zinc-binding" evidence="1">
    <location>
        <begin position="49"/>
        <end position="73"/>
    </location>
</feature>
<reference evidence="2 3" key="1">
    <citation type="journal article" date="2021" name="Elife">
        <title>Chloroplast acquisition without the gene transfer in kleptoplastic sea slugs, Plakobranchus ocellatus.</title>
        <authorList>
            <person name="Maeda T."/>
            <person name="Takahashi S."/>
            <person name="Yoshida T."/>
            <person name="Shimamura S."/>
            <person name="Takaki Y."/>
            <person name="Nagai Y."/>
            <person name="Toyoda A."/>
            <person name="Suzuki Y."/>
            <person name="Arimoto A."/>
            <person name="Ishii H."/>
            <person name="Satoh N."/>
            <person name="Nishiyama T."/>
            <person name="Hasebe M."/>
            <person name="Maruyama T."/>
            <person name="Minagawa J."/>
            <person name="Obokata J."/>
            <person name="Shigenobu S."/>
        </authorList>
    </citation>
    <scope>NUCLEOTIDE SEQUENCE [LARGE SCALE GENOMIC DNA]</scope>
</reference>
<sequence length="125" mass="14279">MDGIIYKSLRITGSCSTKQEEICHGPYPQESNGNGEMQTKRQGSFLFTIFFWPRMNAEIEQKVKNCQVCAAVQNTQPQEPLNYTKLPRFPFSRLQQHSIGKHLKVSPAQLLLGRRPKNCMHGETV</sequence>
<comment type="caution">
    <text evidence="2">The sequence shown here is derived from an EMBL/GenBank/DDBJ whole genome shotgun (WGS) entry which is preliminary data.</text>
</comment>
<evidence type="ECO:0000259" key="1">
    <source>
        <dbReference type="Pfam" id="PF17921"/>
    </source>
</evidence>
<protein>
    <submittedName>
        <fullName evidence="2">Integrase core domain</fullName>
    </submittedName>
</protein>
<evidence type="ECO:0000313" key="3">
    <source>
        <dbReference type="Proteomes" id="UP000762676"/>
    </source>
</evidence>
<dbReference type="AlphaFoldDB" id="A0AAV4HAI6"/>
<dbReference type="Proteomes" id="UP000762676">
    <property type="component" value="Unassembled WGS sequence"/>
</dbReference>
<organism evidence="2 3">
    <name type="scientific">Elysia marginata</name>
    <dbReference type="NCBI Taxonomy" id="1093978"/>
    <lineage>
        <taxon>Eukaryota</taxon>
        <taxon>Metazoa</taxon>
        <taxon>Spiralia</taxon>
        <taxon>Lophotrochozoa</taxon>
        <taxon>Mollusca</taxon>
        <taxon>Gastropoda</taxon>
        <taxon>Heterobranchia</taxon>
        <taxon>Euthyneura</taxon>
        <taxon>Panpulmonata</taxon>
        <taxon>Sacoglossa</taxon>
        <taxon>Placobranchoidea</taxon>
        <taxon>Plakobranchidae</taxon>
        <taxon>Elysia</taxon>
    </lineage>
</organism>
<proteinExistence type="predicted"/>
<keyword evidence="3" id="KW-1185">Reference proteome</keyword>
<gene>
    <name evidence="2" type="ORF">ElyMa_006250200</name>
</gene>
<name>A0AAV4HAI6_9GAST</name>
<dbReference type="EMBL" id="BMAT01012549">
    <property type="protein sequence ID" value="GFR94450.1"/>
    <property type="molecule type" value="Genomic_DNA"/>
</dbReference>
<evidence type="ECO:0000313" key="2">
    <source>
        <dbReference type="EMBL" id="GFR94450.1"/>
    </source>
</evidence>
<dbReference type="InterPro" id="IPR041588">
    <property type="entry name" value="Integrase_H2C2"/>
</dbReference>
<accession>A0AAV4HAI6</accession>
<dbReference type="Pfam" id="PF17921">
    <property type="entry name" value="Integrase_H2C2"/>
    <property type="match status" value="1"/>
</dbReference>